<evidence type="ECO:0000256" key="4">
    <source>
        <dbReference type="ARBA" id="ARBA00022679"/>
    </source>
</evidence>
<dbReference type="Proteomes" id="UP001205906">
    <property type="component" value="Unassembled WGS sequence"/>
</dbReference>
<protein>
    <recommendedName>
        <fullName evidence="6">Precorrin-6A synthase [deacetylating]</fullName>
        <ecNumber evidence="6">2.1.1.152</ecNumber>
    </recommendedName>
</protein>
<dbReference type="GO" id="GO:0032259">
    <property type="term" value="P:methylation"/>
    <property type="evidence" value="ECO:0007669"/>
    <property type="project" value="UniProtKB-KW"/>
</dbReference>
<accession>A0ABT1C913</accession>
<evidence type="ECO:0000256" key="2">
    <source>
        <dbReference type="ARBA" id="ARBA00022573"/>
    </source>
</evidence>
<comment type="function">
    <text evidence="6">Catalyzes the methylation of C-1 in precorrin-5 and the subsequent extrusion of acetic acid from the resulting intermediate to form cobalt-precorrin-6A.</text>
</comment>
<dbReference type="InterPro" id="IPR000878">
    <property type="entry name" value="4pyrrol_Mease"/>
</dbReference>
<keyword evidence="2" id="KW-0169">Cobalamin biosynthesis</keyword>
<comment type="catalytic activity">
    <reaction evidence="6">
        <text>precorrin-5 + S-adenosyl-L-methionine + H2O = precorrin-6A + acetate + S-adenosyl-L-homocysteine + 2 H(+)</text>
        <dbReference type="Rhea" id="RHEA:18261"/>
        <dbReference type="ChEBI" id="CHEBI:15377"/>
        <dbReference type="ChEBI" id="CHEBI:15378"/>
        <dbReference type="ChEBI" id="CHEBI:30089"/>
        <dbReference type="ChEBI" id="CHEBI:57856"/>
        <dbReference type="ChEBI" id="CHEBI:59789"/>
        <dbReference type="ChEBI" id="CHEBI:77871"/>
        <dbReference type="ChEBI" id="CHEBI:77872"/>
        <dbReference type="EC" id="2.1.1.152"/>
    </reaction>
</comment>
<dbReference type="EC" id="2.1.1.152" evidence="6"/>
<dbReference type="InterPro" id="IPR014777">
    <property type="entry name" value="4pyrrole_Mease_sub1"/>
</dbReference>
<evidence type="ECO:0000313" key="8">
    <source>
        <dbReference type="EMBL" id="MCO6051326.1"/>
    </source>
</evidence>
<dbReference type="InterPro" id="IPR035996">
    <property type="entry name" value="4pyrrol_Methylase_sf"/>
</dbReference>
<organism evidence="8 9">
    <name type="scientific">Mesorhizobium liriopis</name>
    <dbReference type="NCBI Taxonomy" id="2953882"/>
    <lineage>
        <taxon>Bacteria</taxon>
        <taxon>Pseudomonadati</taxon>
        <taxon>Pseudomonadota</taxon>
        <taxon>Alphaproteobacteria</taxon>
        <taxon>Hyphomicrobiales</taxon>
        <taxon>Phyllobacteriaceae</taxon>
        <taxon>Mesorhizobium</taxon>
    </lineage>
</organism>
<keyword evidence="4 6" id="KW-0808">Transferase</keyword>
<proteinExistence type="predicted"/>
<dbReference type="InterPro" id="IPR012797">
    <property type="entry name" value="CobF"/>
</dbReference>
<dbReference type="Pfam" id="PF00590">
    <property type="entry name" value="TP_methylase"/>
    <property type="match status" value="1"/>
</dbReference>
<feature type="domain" description="Tetrapyrrole methylase" evidence="7">
    <location>
        <begin position="5"/>
        <end position="224"/>
    </location>
</feature>
<dbReference type="PANTHER" id="PTHR43467">
    <property type="entry name" value="COBALT-PRECORRIN-2 C(20)-METHYLTRANSFERASE"/>
    <property type="match status" value="1"/>
</dbReference>
<dbReference type="SUPFAM" id="SSF53790">
    <property type="entry name" value="Tetrapyrrole methylase"/>
    <property type="match status" value="1"/>
</dbReference>
<dbReference type="CDD" id="cd11643">
    <property type="entry name" value="Precorrin-6A-synthase"/>
    <property type="match status" value="1"/>
</dbReference>
<dbReference type="PIRSF" id="PIRSF036525">
    <property type="entry name" value="CobF"/>
    <property type="match status" value="1"/>
</dbReference>
<dbReference type="GO" id="GO:0043819">
    <property type="term" value="F:precorrin-6A synthase (deacetylating) activity"/>
    <property type="evidence" value="ECO:0007669"/>
    <property type="project" value="UniProtKB-EC"/>
</dbReference>
<evidence type="ECO:0000256" key="6">
    <source>
        <dbReference type="PIRNR" id="PIRNR036525"/>
    </source>
</evidence>
<dbReference type="Gene3D" id="3.30.950.10">
    <property type="entry name" value="Methyltransferase, Cobalt-precorrin-4 Transmethylase, Domain 2"/>
    <property type="match status" value="1"/>
</dbReference>
<dbReference type="RefSeq" id="WP_252820736.1">
    <property type="nucleotide sequence ID" value="NZ_JAMXQS010000007.1"/>
</dbReference>
<evidence type="ECO:0000256" key="3">
    <source>
        <dbReference type="ARBA" id="ARBA00022603"/>
    </source>
</evidence>
<name>A0ABT1C913_9HYPH</name>
<dbReference type="EMBL" id="JAMXQS010000007">
    <property type="protein sequence ID" value="MCO6051326.1"/>
    <property type="molecule type" value="Genomic_DNA"/>
</dbReference>
<evidence type="ECO:0000256" key="5">
    <source>
        <dbReference type="ARBA" id="ARBA00022691"/>
    </source>
</evidence>
<keyword evidence="5 6" id="KW-0949">S-adenosyl-L-methionine</keyword>
<comment type="pathway">
    <text evidence="1">Cofactor biosynthesis; adenosylcobalamin biosynthesis.</text>
</comment>
<evidence type="ECO:0000259" key="7">
    <source>
        <dbReference type="Pfam" id="PF00590"/>
    </source>
</evidence>
<keyword evidence="9" id="KW-1185">Reference proteome</keyword>
<dbReference type="InterPro" id="IPR014776">
    <property type="entry name" value="4pyrrole_Mease_sub2"/>
</dbReference>
<dbReference type="NCBIfam" id="TIGR02434">
    <property type="entry name" value="CobF"/>
    <property type="match status" value="1"/>
</dbReference>
<dbReference type="PANTHER" id="PTHR43467:SF1">
    <property type="entry name" value="PRECORRIN-6A SYNTHASE [DEACETYLATING]"/>
    <property type="match status" value="1"/>
</dbReference>
<evidence type="ECO:0000256" key="1">
    <source>
        <dbReference type="ARBA" id="ARBA00004953"/>
    </source>
</evidence>
<reference evidence="8 9" key="1">
    <citation type="submission" date="2022-06" db="EMBL/GenBank/DDBJ databases">
        <title>Mesorhizobium sp. strain RP14 Genome sequencing and assembly.</title>
        <authorList>
            <person name="Kim I."/>
        </authorList>
    </citation>
    <scope>NUCLEOTIDE SEQUENCE [LARGE SCALE GENOMIC DNA]</scope>
    <source>
        <strain evidence="9">RP14(2022)</strain>
    </source>
</reference>
<comment type="caution">
    <text evidence="8">The sequence shown here is derived from an EMBL/GenBank/DDBJ whole genome shotgun (WGS) entry which is preliminary data.</text>
</comment>
<dbReference type="Gene3D" id="3.40.1010.10">
    <property type="entry name" value="Cobalt-precorrin-4 Transmethylase, Domain 1"/>
    <property type="match status" value="1"/>
</dbReference>
<evidence type="ECO:0000313" key="9">
    <source>
        <dbReference type="Proteomes" id="UP001205906"/>
    </source>
</evidence>
<gene>
    <name evidence="8" type="primary">cobF</name>
    <name evidence="8" type="ORF">NGM99_16200</name>
</gene>
<sequence>MKRRLLVIGIGAGDPDHLTVQAIKAMNRAQVFFIPEKGAEKDGLARIRREICEQFIENDTYRLVPFAMPVRRAAGDSYGAAVDDWHAAMAGIYGRLLAHELDEDRVGAFLVWGDPMLYDSTLRILDRLKSQGGLDLAVEVVPGITAIQALVARHGIPLNAIGEPVLVTTGRQLRDGFPRDADSAVVMLDNGETLRAVAEDCDIWWGANLGLPEEMLVSGRLRDVVDRIEANRKETREKQGWVMDTYLLRRRK</sequence>
<keyword evidence="3 6" id="KW-0489">Methyltransferase</keyword>